<dbReference type="InterPro" id="IPR057475">
    <property type="entry name" value="CUT_C"/>
</dbReference>
<feature type="domain" description="ZP" evidence="2">
    <location>
        <begin position="1"/>
        <end position="85"/>
    </location>
</feature>
<dbReference type="WBParaSite" id="nRc.2.0.1.t16797-RA">
    <property type="protein sequence ID" value="nRc.2.0.1.t16797-RA"/>
    <property type="gene ID" value="nRc.2.0.1.g16797"/>
</dbReference>
<dbReference type="InterPro" id="IPR001507">
    <property type="entry name" value="ZP_dom"/>
</dbReference>
<dbReference type="Proteomes" id="UP000887565">
    <property type="component" value="Unplaced"/>
</dbReference>
<sequence length="141" mass="15863">MVHTCSVDDGAGRRTVLVDADGCAQDKYLLGNIEYADDLIAGKESHVFKYADKPNLYFNCQISIIMKEPGSICPRPKCHEPERGKRQAEWNDDETIFDVSSNSVRTSKTSRYKVELLPIPNLVIEENSQSVCLDLVDECYS</sequence>
<name>A0A915IRZ3_ROMCU</name>
<keyword evidence="3" id="KW-1185">Reference proteome</keyword>
<keyword evidence="1" id="KW-0732">Signal</keyword>
<reference evidence="4" key="1">
    <citation type="submission" date="2022-11" db="UniProtKB">
        <authorList>
            <consortium name="WormBaseParasite"/>
        </authorList>
    </citation>
    <scope>IDENTIFICATION</scope>
</reference>
<dbReference type="InterPro" id="IPR051962">
    <property type="entry name" value="Cuticlin"/>
</dbReference>
<dbReference type="PROSITE" id="PS51034">
    <property type="entry name" value="ZP_2"/>
    <property type="match status" value="1"/>
</dbReference>
<dbReference type="PANTHER" id="PTHR22907:SF54">
    <property type="entry name" value="GH04558P"/>
    <property type="match status" value="1"/>
</dbReference>
<accession>A0A915IRZ3</accession>
<evidence type="ECO:0000256" key="1">
    <source>
        <dbReference type="ARBA" id="ARBA00022729"/>
    </source>
</evidence>
<protein>
    <submittedName>
        <fullName evidence="4">ZP domain-containing protein</fullName>
    </submittedName>
</protein>
<dbReference type="Pfam" id="PF25301">
    <property type="entry name" value="CUT_C"/>
    <property type="match status" value="1"/>
</dbReference>
<dbReference type="PANTHER" id="PTHR22907">
    <property type="entry name" value="GH04558P"/>
    <property type="match status" value="1"/>
</dbReference>
<proteinExistence type="predicted"/>
<evidence type="ECO:0000259" key="2">
    <source>
        <dbReference type="PROSITE" id="PS51034"/>
    </source>
</evidence>
<evidence type="ECO:0000313" key="3">
    <source>
        <dbReference type="Proteomes" id="UP000887565"/>
    </source>
</evidence>
<dbReference type="AlphaFoldDB" id="A0A915IRZ3"/>
<evidence type="ECO:0000313" key="4">
    <source>
        <dbReference type="WBParaSite" id="nRc.2.0.1.t16797-RA"/>
    </source>
</evidence>
<organism evidence="3 4">
    <name type="scientific">Romanomermis culicivorax</name>
    <name type="common">Nematode worm</name>
    <dbReference type="NCBI Taxonomy" id="13658"/>
    <lineage>
        <taxon>Eukaryota</taxon>
        <taxon>Metazoa</taxon>
        <taxon>Ecdysozoa</taxon>
        <taxon>Nematoda</taxon>
        <taxon>Enoplea</taxon>
        <taxon>Dorylaimia</taxon>
        <taxon>Mermithida</taxon>
        <taxon>Mermithoidea</taxon>
        <taxon>Mermithidae</taxon>
        <taxon>Romanomermis</taxon>
    </lineage>
</organism>